<evidence type="ECO:0000256" key="4">
    <source>
        <dbReference type="SAM" id="MobiDB-lite"/>
    </source>
</evidence>
<feature type="region of interest" description="Disordered" evidence="4">
    <location>
        <begin position="654"/>
        <end position="685"/>
    </location>
</feature>
<dbReference type="EMBL" id="LFYR01000728">
    <property type="protein sequence ID" value="KMZ70481.1"/>
    <property type="molecule type" value="Genomic_DNA"/>
</dbReference>
<dbReference type="Gene3D" id="1.20.1280.170">
    <property type="entry name" value="Exocyst complex component Exo70"/>
    <property type="match status" value="1"/>
</dbReference>
<dbReference type="PANTHER" id="PTHR12542:SF85">
    <property type="entry name" value="EXOCYST SUBUNIT EXO70 FAMILY PROTEIN"/>
    <property type="match status" value="1"/>
</dbReference>
<dbReference type="AlphaFoldDB" id="A0A0K9PNC9"/>
<keyword evidence="2 3" id="KW-0813">Transport</keyword>
<keyword evidence="3" id="KW-0653">Protein transport</keyword>
<feature type="compositionally biased region" description="Polar residues" evidence="4">
    <location>
        <begin position="654"/>
        <end position="664"/>
    </location>
</feature>
<evidence type="ECO:0000256" key="2">
    <source>
        <dbReference type="ARBA" id="ARBA00022448"/>
    </source>
</evidence>
<reference evidence="7" key="1">
    <citation type="journal article" date="2016" name="Nature">
        <title>The genome of the seagrass Zostera marina reveals angiosperm adaptation to the sea.</title>
        <authorList>
            <person name="Olsen J.L."/>
            <person name="Rouze P."/>
            <person name="Verhelst B."/>
            <person name="Lin Y.-C."/>
            <person name="Bayer T."/>
            <person name="Collen J."/>
            <person name="Dattolo E."/>
            <person name="De Paoli E."/>
            <person name="Dittami S."/>
            <person name="Maumus F."/>
            <person name="Michel G."/>
            <person name="Kersting A."/>
            <person name="Lauritano C."/>
            <person name="Lohaus R."/>
            <person name="Toepel M."/>
            <person name="Tonon T."/>
            <person name="Vanneste K."/>
            <person name="Amirebrahimi M."/>
            <person name="Brakel J."/>
            <person name="Bostroem C."/>
            <person name="Chovatia M."/>
            <person name="Grimwood J."/>
            <person name="Jenkins J.W."/>
            <person name="Jueterbock A."/>
            <person name="Mraz A."/>
            <person name="Stam W.T."/>
            <person name="Tice H."/>
            <person name="Bornberg-Bauer E."/>
            <person name="Green P.J."/>
            <person name="Pearson G.A."/>
            <person name="Procaccini G."/>
            <person name="Duarte C.M."/>
            <person name="Schmutz J."/>
            <person name="Reusch T.B.H."/>
            <person name="Van de Peer Y."/>
        </authorList>
    </citation>
    <scope>NUCLEOTIDE SEQUENCE [LARGE SCALE GENOMIC DNA]</scope>
    <source>
        <strain evidence="7">cv. Finnish</strain>
    </source>
</reference>
<name>A0A0K9PNC9_ZOSMR</name>
<feature type="domain" description="Exocyst complex subunit Exo70 C-terminal" evidence="5">
    <location>
        <begin position="276"/>
        <end position="633"/>
    </location>
</feature>
<proteinExistence type="inferred from homology"/>
<comment type="caution">
    <text evidence="6">The sequence shown here is derived from an EMBL/GenBank/DDBJ whole genome shotgun (WGS) entry which is preliminary data.</text>
</comment>
<sequence length="685" mass="76926">MGGTDHIVAARRALRSSLDKSAALSSSLDKAGQRLDEIRQRLPSLKSAVRPILAPKEALVAVGPHIDRAVGPAAAVLKVFDAVHGLEPSLLSDPRHDLPAYLSLVRRLEEALRFLGDNFSLAVQWLDDIVEYLQDNSVADVRYLSNLKSSLQVLKDSGEAPPLDGGLLDAALSRVENEFRRLLIDNTKPLSMNTSHVDQSTKVIAPSALPADVIWKLQVIMQWVSANWRLDHCTKIYVDVRGSNVTASLHALDLDYLEISTSDFNDVQSIEGHIAQWGKHLEFAVKHLFEAEYKLCCDVFNRVGPPEVWMGCFAEMAAQTGIVAFLRFGKMVTESKKDPIKLLKLLDIFASLNKLRLDFNRLFGGKACAEIQNLTRDLIKRVIEGSCEIFWELLTQVELQRAASPPFDGGVPKLVSFITNYCNRLLGDDYMPILTQVLGIHRSWKQEKFHDRILTDAILDLIKALEQNFVTWSKAYQDTTLSFLFSMNTHWHLYKNLKGTKLGELLGEAWLKYHERSKDHYAANYLQESWAKLPVSLSRDGLILFSGGRAVARDMVKRRLKAFNAAFDEMYRKQSTWVIPDRELREKTCQSAVTVIVPVYRSYMQTYGPLVEQDSSASKYAKYTAQSLEMMIGSLFLQKGLDAVRFRSTTLHSSPNGKINNGNDVVTGGSVHRQYHTSPTTTTVA</sequence>
<dbReference type="Pfam" id="PF03081">
    <property type="entry name" value="Exo70_C"/>
    <property type="match status" value="1"/>
</dbReference>
<evidence type="ECO:0000259" key="5">
    <source>
        <dbReference type="Pfam" id="PF03081"/>
    </source>
</evidence>
<dbReference type="PANTHER" id="PTHR12542">
    <property type="entry name" value="EXOCYST COMPLEX PROTEIN EXO70"/>
    <property type="match status" value="1"/>
</dbReference>
<dbReference type="GO" id="GO:0005546">
    <property type="term" value="F:phosphatidylinositol-4,5-bisphosphate binding"/>
    <property type="evidence" value="ECO:0007669"/>
    <property type="project" value="InterPro"/>
</dbReference>
<comment type="function">
    <text evidence="3">Component of the exocyst complex.</text>
</comment>
<evidence type="ECO:0000256" key="3">
    <source>
        <dbReference type="RuleBase" id="RU365026"/>
    </source>
</evidence>
<dbReference type="OrthoDB" id="1922221at2759"/>
<dbReference type="GO" id="GO:0015031">
    <property type="term" value="P:protein transport"/>
    <property type="evidence" value="ECO:0007669"/>
    <property type="project" value="UniProtKB-KW"/>
</dbReference>
<dbReference type="GO" id="GO:0000145">
    <property type="term" value="C:exocyst"/>
    <property type="evidence" value="ECO:0000318"/>
    <property type="project" value="GO_Central"/>
</dbReference>
<dbReference type="Proteomes" id="UP000036987">
    <property type="component" value="Unassembled WGS sequence"/>
</dbReference>
<dbReference type="InterPro" id="IPR016159">
    <property type="entry name" value="Cullin_repeat-like_dom_sf"/>
</dbReference>
<dbReference type="OMA" id="IHRSWKH"/>
<evidence type="ECO:0000313" key="6">
    <source>
        <dbReference type="EMBL" id="KMZ70481.1"/>
    </source>
</evidence>
<accession>A0A0K9PNC9</accession>
<dbReference type="STRING" id="29655.A0A0K9PNC9"/>
<evidence type="ECO:0000313" key="7">
    <source>
        <dbReference type="Proteomes" id="UP000036987"/>
    </source>
</evidence>
<protein>
    <recommendedName>
        <fullName evidence="3">Exocyst subunit Exo70 family protein</fullName>
    </recommendedName>
</protein>
<dbReference type="Pfam" id="PF20669">
    <property type="entry name" value="Exo70_N"/>
    <property type="match status" value="1"/>
</dbReference>
<comment type="similarity">
    <text evidence="1 3">Belongs to the EXO70 family.</text>
</comment>
<keyword evidence="3" id="KW-0268">Exocytosis</keyword>
<keyword evidence="7" id="KW-1185">Reference proteome</keyword>
<dbReference type="SUPFAM" id="SSF74788">
    <property type="entry name" value="Cullin repeat-like"/>
    <property type="match status" value="1"/>
</dbReference>
<dbReference type="InterPro" id="IPR046364">
    <property type="entry name" value="Exo70_C"/>
</dbReference>
<dbReference type="InterPro" id="IPR004140">
    <property type="entry name" value="Exo70"/>
</dbReference>
<feature type="compositionally biased region" description="Polar residues" evidence="4">
    <location>
        <begin position="676"/>
        <end position="685"/>
    </location>
</feature>
<evidence type="ECO:0000256" key="1">
    <source>
        <dbReference type="ARBA" id="ARBA00006756"/>
    </source>
</evidence>
<dbReference type="GO" id="GO:0006887">
    <property type="term" value="P:exocytosis"/>
    <property type="evidence" value="ECO:0000318"/>
    <property type="project" value="GO_Central"/>
</dbReference>
<organism evidence="6 7">
    <name type="scientific">Zostera marina</name>
    <name type="common">Eelgrass</name>
    <dbReference type="NCBI Taxonomy" id="29655"/>
    <lineage>
        <taxon>Eukaryota</taxon>
        <taxon>Viridiplantae</taxon>
        <taxon>Streptophyta</taxon>
        <taxon>Embryophyta</taxon>
        <taxon>Tracheophyta</taxon>
        <taxon>Spermatophyta</taxon>
        <taxon>Magnoliopsida</taxon>
        <taxon>Liliopsida</taxon>
        <taxon>Zosteraceae</taxon>
        <taxon>Zostera</taxon>
    </lineage>
</organism>
<gene>
    <name evidence="6" type="ORF">ZOSMA_19G00630</name>
</gene>